<dbReference type="FunFam" id="3.30.420.10:FF:000006">
    <property type="entry name" value="Ribonuclease HII"/>
    <property type="match status" value="1"/>
</dbReference>
<dbReference type="AlphaFoldDB" id="A0A6G8ANB4"/>
<dbReference type="Gene3D" id="3.30.420.10">
    <property type="entry name" value="Ribonuclease H-like superfamily/Ribonuclease H"/>
    <property type="match status" value="1"/>
</dbReference>
<dbReference type="InterPro" id="IPR001352">
    <property type="entry name" value="RNase_HII/HIII"/>
</dbReference>
<evidence type="ECO:0000256" key="7">
    <source>
        <dbReference type="ARBA" id="ARBA00019179"/>
    </source>
</evidence>
<feature type="binding site" evidence="14 15">
    <location>
        <position position="80"/>
    </location>
    <ligand>
        <name>a divalent metal cation</name>
        <dbReference type="ChEBI" id="CHEBI:60240"/>
    </ligand>
</feature>
<accession>A0A6G8ANB4</accession>
<evidence type="ECO:0000256" key="15">
    <source>
        <dbReference type="PROSITE-ProRule" id="PRU01319"/>
    </source>
</evidence>
<dbReference type="GO" id="GO:0004523">
    <property type="term" value="F:RNA-DNA hybrid ribonuclease activity"/>
    <property type="evidence" value="ECO:0007669"/>
    <property type="project" value="UniProtKB-UniRule"/>
</dbReference>
<evidence type="ECO:0000256" key="4">
    <source>
        <dbReference type="ARBA" id="ARBA00004496"/>
    </source>
</evidence>
<dbReference type="KEGG" id="vah:G7081_05520"/>
<dbReference type="PANTHER" id="PTHR10954">
    <property type="entry name" value="RIBONUCLEASE H2 SUBUNIT A"/>
    <property type="match status" value="1"/>
</dbReference>
<evidence type="ECO:0000256" key="5">
    <source>
        <dbReference type="ARBA" id="ARBA00007383"/>
    </source>
</evidence>
<evidence type="ECO:0000256" key="3">
    <source>
        <dbReference type="ARBA" id="ARBA00004065"/>
    </source>
</evidence>
<keyword evidence="8 14" id="KW-0963">Cytoplasm</keyword>
<feature type="binding site" evidence="14 15">
    <location>
        <position position="79"/>
    </location>
    <ligand>
        <name>a divalent metal cation</name>
        <dbReference type="ChEBI" id="CHEBI:60240"/>
    </ligand>
</feature>
<comment type="function">
    <text evidence="3 14 16">Endonuclease that specifically degrades the RNA of RNA-DNA hybrids.</text>
</comment>
<keyword evidence="12 14" id="KW-0378">Hydrolase</keyword>
<evidence type="ECO:0000256" key="9">
    <source>
        <dbReference type="ARBA" id="ARBA00022722"/>
    </source>
</evidence>
<comment type="cofactor">
    <cofactor evidence="14 15">
        <name>Mn(2+)</name>
        <dbReference type="ChEBI" id="CHEBI:29035"/>
    </cofactor>
    <cofactor evidence="14 15">
        <name>Mg(2+)</name>
        <dbReference type="ChEBI" id="CHEBI:18420"/>
    </cofactor>
    <text evidence="14 15">Manganese or magnesium. Binds 1 divalent metal ion per monomer in the absence of substrate. May bind a second metal ion after substrate binding.</text>
</comment>
<evidence type="ECO:0000256" key="2">
    <source>
        <dbReference type="ARBA" id="ARBA00001946"/>
    </source>
</evidence>
<evidence type="ECO:0000256" key="8">
    <source>
        <dbReference type="ARBA" id="ARBA00022490"/>
    </source>
</evidence>
<evidence type="ECO:0000256" key="1">
    <source>
        <dbReference type="ARBA" id="ARBA00000077"/>
    </source>
</evidence>
<dbReference type="PROSITE" id="PS51975">
    <property type="entry name" value="RNASE_H_2"/>
    <property type="match status" value="1"/>
</dbReference>
<comment type="similarity">
    <text evidence="5 14 16">Belongs to the RNase HII family.</text>
</comment>
<dbReference type="Proteomes" id="UP000500890">
    <property type="component" value="Chromosome"/>
</dbReference>
<organism evidence="18 19">
    <name type="scientific">Vagococcus coleopterorum</name>
    <dbReference type="NCBI Taxonomy" id="2714946"/>
    <lineage>
        <taxon>Bacteria</taxon>
        <taxon>Bacillati</taxon>
        <taxon>Bacillota</taxon>
        <taxon>Bacilli</taxon>
        <taxon>Lactobacillales</taxon>
        <taxon>Enterococcaceae</taxon>
        <taxon>Vagococcus</taxon>
    </lineage>
</organism>
<keyword evidence="10 14" id="KW-0479">Metal-binding</keyword>
<evidence type="ECO:0000256" key="12">
    <source>
        <dbReference type="ARBA" id="ARBA00022801"/>
    </source>
</evidence>
<dbReference type="RefSeq" id="WP_166007959.1">
    <property type="nucleotide sequence ID" value="NZ_CP049886.1"/>
</dbReference>
<dbReference type="CDD" id="cd07182">
    <property type="entry name" value="RNase_HII_bacteria_HII_like"/>
    <property type="match status" value="1"/>
</dbReference>
<dbReference type="GO" id="GO:0003723">
    <property type="term" value="F:RNA binding"/>
    <property type="evidence" value="ECO:0007669"/>
    <property type="project" value="UniProtKB-UniRule"/>
</dbReference>
<protein>
    <recommendedName>
        <fullName evidence="7 14">Ribonuclease HII</fullName>
        <shortName evidence="14">RNase HII</shortName>
        <ecNumber evidence="6 14">3.1.26.4</ecNumber>
    </recommendedName>
</protein>
<dbReference type="InterPro" id="IPR022898">
    <property type="entry name" value="RNase_HII"/>
</dbReference>
<name>A0A6G8ANB4_9ENTE</name>
<keyword evidence="11 14" id="KW-0255">Endonuclease</keyword>
<dbReference type="PANTHER" id="PTHR10954:SF18">
    <property type="entry name" value="RIBONUCLEASE HII"/>
    <property type="match status" value="1"/>
</dbReference>
<dbReference type="EC" id="3.1.26.4" evidence="6 14"/>
<dbReference type="InterPro" id="IPR024567">
    <property type="entry name" value="RNase_HII/HIII_dom"/>
</dbReference>
<dbReference type="NCBIfam" id="NF000595">
    <property type="entry name" value="PRK00015.1-3"/>
    <property type="match status" value="1"/>
</dbReference>
<keyword evidence="13 14" id="KW-0464">Manganese</keyword>
<evidence type="ECO:0000256" key="11">
    <source>
        <dbReference type="ARBA" id="ARBA00022759"/>
    </source>
</evidence>
<keyword evidence="19" id="KW-1185">Reference proteome</keyword>
<evidence type="ECO:0000256" key="10">
    <source>
        <dbReference type="ARBA" id="ARBA00022723"/>
    </source>
</evidence>
<feature type="domain" description="RNase H type-2" evidence="17">
    <location>
        <begin position="73"/>
        <end position="257"/>
    </location>
</feature>
<dbReference type="EMBL" id="CP049886">
    <property type="protein sequence ID" value="QIL46571.1"/>
    <property type="molecule type" value="Genomic_DNA"/>
</dbReference>
<dbReference type="HAMAP" id="MF_00052_B">
    <property type="entry name" value="RNase_HII_B"/>
    <property type="match status" value="1"/>
</dbReference>
<dbReference type="InterPro" id="IPR036397">
    <property type="entry name" value="RNaseH_sf"/>
</dbReference>
<dbReference type="GO" id="GO:0030145">
    <property type="term" value="F:manganese ion binding"/>
    <property type="evidence" value="ECO:0007669"/>
    <property type="project" value="UniProtKB-UniRule"/>
</dbReference>
<keyword evidence="9 14" id="KW-0540">Nuclease</keyword>
<evidence type="ECO:0000313" key="18">
    <source>
        <dbReference type="EMBL" id="QIL46571.1"/>
    </source>
</evidence>
<evidence type="ECO:0000313" key="19">
    <source>
        <dbReference type="Proteomes" id="UP000500890"/>
    </source>
</evidence>
<proteinExistence type="inferred from homology"/>
<dbReference type="SUPFAM" id="SSF53098">
    <property type="entry name" value="Ribonuclease H-like"/>
    <property type="match status" value="1"/>
</dbReference>
<evidence type="ECO:0000256" key="16">
    <source>
        <dbReference type="RuleBase" id="RU003515"/>
    </source>
</evidence>
<comment type="catalytic activity">
    <reaction evidence="1 14 15 16">
        <text>Endonucleolytic cleavage to 5'-phosphomonoester.</text>
        <dbReference type="EC" id="3.1.26.4"/>
    </reaction>
</comment>
<feature type="binding site" evidence="14 15">
    <location>
        <position position="171"/>
    </location>
    <ligand>
        <name>a divalent metal cation</name>
        <dbReference type="ChEBI" id="CHEBI:60240"/>
    </ligand>
</feature>
<dbReference type="Pfam" id="PF01351">
    <property type="entry name" value="RNase_HII"/>
    <property type="match status" value="1"/>
</dbReference>
<evidence type="ECO:0000259" key="17">
    <source>
        <dbReference type="PROSITE" id="PS51975"/>
    </source>
</evidence>
<comment type="subcellular location">
    <subcellularLocation>
        <location evidence="4 14">Cytoplasm</location>
    </subcellularLocation>
</comment>
<gene>
    <name evidence="14" type="primary">rnhB</name>
    <name evidence="18" type="ORF">G7081_05520</name>
</gene>
<evidence type="ECO:0000256" key="6">
    <source>
        <dbReference type="ARBA" id="ARBA00012180"/>
    </source>
</evidence>
<comment type="cofactor">
    <cofactor evidence="2">
        <name>Mg(2+)</name>
        <dbReference type="ChEBI" id="CHEBI:18420"/>
    </cofactor>
</comment>
<reference evidence="18 19" key="1">
    <citation type="submission" date="2020-03" db="EMBL/GenBank/DDBJ databases">
        <title>Vagococcus sp. nov., isolated from beetles.</title>
        <authorList>
            <person name="Hyun D.-W."/>
            <person name="Bae J.-W."/>
        </authorList>
    </citation>
    <scope>NUCLEOTIDE SEQUENCE [LARGE SCALE GENOMIC DNA]</scope>
    <source>
        <strain evidence="18 19">HDW17A</strain>
    </source>
</reference>
<dbReference type="NCBIfam" id="NF000594">
    <property type="entry name" value="PRK00015.1-1"/>
    <property type="match status" value="1"/>
</dbReference>
<dbReference type="GO" id="GO:0032299">
    <property type="term" value="C:ribonuclease H2 complex"/>
    <property type="evidence" value="ECO:0007669"/>
    <property type="project" value="TreeGrafter"/>
</dbReference>
<evidence type="ECO:0000256" key="13">
    <source>
        <dbReference type="ARBA" id="ARBA00023211"/>
    </source>
</evidence>
<dbReference type="GO" id="GO:0043137">
    <property type="term" value="P:DNA replication, removal of RNA primer"/>
    <property type="evidence" value="ECO:0007669"/>
    <property type="project" value="TreeGrafter"/>
</dbReference>
<dbReference type="GO" id="GO:0005737">
    <property type="term" value="C:cytoplasm"/>
    <property type="evidence" value="ECO:0007669"/>
    <property type="project" value="UniProtKB-SubCell"/>
</dbReference>
<dbReference type="InterPro" id="IPR012337">
    <property type="entry name" value="RNaseH-like_sf"/>
</dbReference>
<evidence type="ECO:0000256" key="14">
    <source>
        <dbReference type="HAMAP-Rule" id="MF_00052"/>
    </source>
</evidence>
<dbReference type="GO" id="GO:0006298">
    <property type="term" value="P:mismatch repair"/>
    <property type="evidence" value="ECO:0007669"/>
    <property type="project" value="TreeGrafter"/>
</dbReference>
<sequence length="257" mass="28400">MEKPLTIKAIKERLTLIEDAQDSFILELKKDERKAVQQALSSWEKKQEKALKLKERAYELLAYERQFLAQGYQLIAGIDEVGRGPLAGPVVSAAVILPPGLELPGVDDSKKLSEKRRGELVSLIEEHALAIGVGVMDEAVIDEVNIYQATKLAMVQAVQNLKIQPDFLLIDAMPLPEAGIPFESIIKGDAKSTSIGAASIIAKEIRDQMMKDYDQQYPGYDFASNAGYGTKKHLDGLEKLGITPIHRKTFAPIKDMI</sequence>